<gene>
    <name evidence="9" type="ORF">PHLCEN_2v4395</name>
</gene>
<feature type="domain" description="ABC transporter" evidence="8">
    <location>
        <begin position="38"/>
        <end position="248"/>
    </location>
</feature>
<dbReference type="AlphaFoldDB" id="A0A2R6PNW3"/>
<dbReference type="GO" id="GO:0005524">
    <property type="term" value="F:ATP binding"/>
    <property type="evidence" value="ECO:0007669"/>
    <property type="project" value="UniProtKB-KW"/>
</dbReference>
<proteinExistence type="inferred from homology"/>
<dbReference type="InterPro" id="IPR027417">
    <property type="entry name" value="P-loop_NTPase"/>
</dbReference>
<dbReference type="PROSITE" id="PS00211">
    <property type="entry name" value="ABC_TRANSPORTER_1"/>
    <property type="match status" value="1"/>
</dbReference>
<dbReference type="Gene3D" id="3.40.50.300">
    <property type="entry name" value="P-loop containing nucleotide triphosphate hydrolases"/>
    <property type="match status" value="1"/>
</dbReference>
<dbReference type="SMART" id="SM00382">
    <property type="entry name" value="AAA"/>
    <property type="match status" value="1"/>
</dbReference>
<dbReference type="InterPro" id="IPR017871">
    <property type="entry name" value="ABC_transporter-like_CS"/>
</dbReference>
<protein>
    <recommendedName>
        <fullName evidence="8">ABC transporter domain-containing protein</fullName>
    </recommendedName>
</protein>
<dbReference type="InterPro" id="IPR003593">
    <property type="entry name" value="AAA+_ATPase"/>
</dbReference>
<dbReference type="Pfam" id="PF00005">
    <property type="entry name" value="ABC_tran"/>
    <property type="match status" value="1"/>
</dbReference>
<accession>A0A2R6PNW3</accession>
<comment type="caution">
    <text evidence="9">The sequence shown here is derived from an EMBL/GenBank/DDBJ whole genome shotgun (WGS) entry which is preliminary data.</text>
</comment>
<keyword evidence="5" id="KW-0067">ATP-binding</keyword>
<comment type="subcellular location">
    <subcellularLocation>
        <location evidence="1">Membrane</location>
        <topology evidence="1">Multi-pass membrane protein</topology>
    </subcellularLocation>
</comment>
<dbReference type="PROSITE" id="PS50893">
    <property type="entry name" value="ABC_TRANSPORTER_2"/>
    <property type="match status" value="1"/>
</dbReference>
<dbReference type="PANTHER" id="PTHR24221:SF648">
    <property type="entry name" value="ABC-TYPE TRANSPORTER ATR1"/>
    <property type="match status" value="1"/>
</dbReference>
<comment type="similarity">
    <text evidence="2">Belongs to the ABC transporter superfamily. ABCB family. Multidrug resistance exporter (TC 3.A.1.201) subfamily.</text>
</comment>
<evidence type="ECO:0000256" key="4">
    <source>
        <dbReference type="ARBA" id="ARBA00022741"/>
    </source>
</evidence>
<dbReference type="STRING" id="98765.A0A2R6PNW3"/>
<keyword evidence="7" id="KW-0472">Membrane</keyword>
<keyword evidence="6" id="KW-1133">Transmembrane helix</keyword>
<dbReference type="Proteomes" id="UP000186601">
    <property type="component" value="Unassembled WGS sequence"/>
</dbReference>
<dbReference type="GO" id="GO:0016887">
    <property type="term" value="F:ATP hydrolysis activity"/>
    <property type="evidence" value="ECO:0007669"/>
    <property type="project" value="InterPro"/>
</dbReference>
<name>A0A2R6PNW3_9APHY</name>
<organism evidence="9 10">
    <name type="scientific">Hermanssonia centrifuga</name>
    <dbReference type="NCBI Taxonomy" id="98765"/>
    <lineage>
        <taxon>Eukaryota</taxon>
        <taxon>Fungi</taxon>
        <taxon>Dikarya</taxon>
        <taxon>Basidiomycota</taxon>
        <taxon>Agaricomycotina</taxon>
        <taxon>Agaricomycetes</taxon>
        <taxon>Polyporales</taxon>
        <taxon>Meruliaceae</taxon>
        <taxon>Hermanssonia</taxon>
    </lineage>
</organism>
<dbReference type="SUPFAM" id="SSF52540">
    <property type="entry name" value="P-loop containing nucleoside triphosphate hydrolases"/>
    <property type="match status" value="1"/>
</dbReference>
<dbReference type="InterPro" id="IPR036640">
    <property type="entry name" value="ABC1_TM_sf"/>
</dbReference>
<evidence type="ECO:0000256" key="2">
    <source>
        <dbReference type="ARBA" id="ARBA00007577"/>
    </source>
</evidence>
<evidence type="ECO:0000313" key="10">
    <source>
        <dbReference type="Proteomes" id="UP000186601"/>
    </source>
</evidence>
<evidence type="ECO:0000256" key="3">
    <source>
        <dbReference type="ARBA" id="ARBA00022692"/>
    </source>
</evidence>
<dbReference type="FunFam" id="3.40.50.300:FF:000913">
    <property type="entry name" value="ABC multidrug transporter SitT"/>
    <property type="match status" value="1"/>
</dbReference>
<reference evidence="9 10" key="1">
    <citation type="submission" date="2018-02" db="EMBL/GenBank/DDBJ databases">
        <title>Genome sequence of the basidiomycete white-rot fungus Phlebia centrifuga.</title>
        <authorList>
            <person name="Granchi Z."/>
            <person name="Peng M."/>
            <person name="de Vries R.P."/>
            <person name="Hilden K."/>
            <person name="Makela M.R."/>
            <person name="Grigoriev I."/>
            <person name="Riley R."/>
        </authorList>
    </citation>
    <scope>NUCLEOTIDE SEQUENCE [LARGE SCALE GENOMIC DNA]</scope>
    <source>
        <strain evidence="9 10">FBCC195</strain>
    </source>
</reference>
<keyword evidence="10" id="KW-1185">Reference proteome</keyword>
<dbReference type="OrthoDB" id="6500128at2759"/>
<evidence type="ECO:0000256" key="5">
    <source>
        <dbReference type="ARBA" id="ARBA00022840"/>
    </source>
</evidence>
<dbReference type="InterPro" id="IPR003439">
    <property type="entry name" value="ABC_transporter-like_ATP-bd"/>
</dbReference>
<evidence type="ECO:0000313" key="9">
    <source>
        <dbReference type="EMBL" id="PSR94663.1"/>
    </source>
</evidence>
<dbReference type="EMBL" id="MLYV02000446">
    <property type="protein sequence ID" value="PSR94663.1"/>
    <property type="molecule type" value="Genomic_DNA"/>
</dbReference>
<dbReference type="PANTHER" id="PTHR24221">
    <property type="entry name" value="ATP-BINDING CASSETTE SUB-FAMILY B"/>
    <property type="match status" value="1"/>
</dbReference>
<keyword evidence="4" id="KW-0547">Nucleotide-binding</keyword>
<dbReference type="CDD" id="cd03249">
    <property type="entry name" value="ABC_MTABC3_MDL1_MDL2"/>
    <property type="match status" value="1"/>
</dbReference>
<dbReference type="GO" id="GO:0016020">
    <property type="term" value="C:membrane"/>
    <property type="evidence" value="ECO:0007669"/>
    <property type="project" value="UniProtKB-SubCell"/>
</dbReference>
<evidence type="ECO:0000256" key="6">
    <source>
        <dbReference type="ARBA" id="ARBA00022989"/>
    </source>
</evidence>
<dbReference type="InterPro" id="IPR039421">
    <property type="entry name" value="Type_1_exporter"/>
</dbReference>
<keyword evidence="3" id="KW-0812">Transmembrane</keyword>
<sequence>MSSATAAASDIIDLLDSKPEIDAQSKSGRIPEDLRGRVRFENVQFCYPTRPGVRVLRKLDLTVEPGTYVALVGESGCGKSTIIQLIERFYDPSDGSIYLDEQPISELTVSEYRKHISLVSQEPTLYAGTIRFNVLLGAAKPSWQVTQEEIEEACRNANILDFINSLPDGFETQVGGKGSQLSGGQKQRIAIARALIRNPKVLLLDEATSALDSTSEKVVQSALDQAAKGRTTIAIAHRLSTTQNADRM</sequence>
<evidence type="ECO:0000256" key="7">
    <source>
        <dbReference type="ARBA" id="ARBA00023136"/>
    </source>
</evidence>
<dbReference type="GO" id="GO:0042626">
    <property type="term" value="F:ATPase-coupled transmembrane transporter activity"/>
    <property type="evidence" value="ECO:0007669"/>
    <property type="project" value="TreeGrafter"/>
</dbReference>
<evidence type="ECO:0000259" key="8">
    <source>
        <dbReference type="PROSITE" id="PS50893"/>
    </source>
</evidence>
<dbReference type="Gene3D" id="1.20.1560.10">
    <property type="entry name" value="ABC transporter type 1, transmembrane domain"/>
    <property type="match status" value="1"/>
</dbReference>
<evidence type="ECO:0000256" key="1">
    <source>
        <dbReference type="ARBA" id="ARBA00004141"/>
    </source>
</evidence>